<evidence type="ECO:0000313" key="2">
    <source>
        <dbReference type="Proteomes" id="UP001050691"/>
    </source>
</evidence>
<comment type="caution">
    <text evidence="1">The sequence shown here is derived from an EMBL/GenBank/DDBJ whole genome shotgun (WGS) entry which is preliminary data.</text>
</comment>
<accession>A0AAV5AJ27</accession>
<proteinExistence type="predicted"/>
<gene>
    <name evidence="1" type="ORF">Clacol_008018</name>
</gene>
<dbReference type="Proteomes" id="UP001050691">
    <property type="component" value="Unassembled WGS sequence"/>
</dbReference>
<evidence type="ECO:0000313" key="1">
    <source>
        <dbReference type="EMBL" id="GJJ13762.1"/>
    </source>
</evidence>
<sequence>MLSEGAKSRLSVAFASTKDTICICRNIVIESSIPPTKRNIILEDLTDVNNIMKQQKFEDVDAIEEAIVALSKVYAYARNLPGEGRFKDSLGFILQWLEYIQKTLGYEGFVPGSTEDISTSGSHTIQRTSQSDYYGYLDDSGTFIPIGYMEGHTYSES</sequence>
<name>A0AAV5AJ27_9AGAM</name>
<dbReference type="AlphaFoldDB" id="A0AAV5AJ27"/>
<reference evidence="1" key="1">
    <citation type="submission" date="2021-10" db="EMBL/GenBank/DDBJ databases">
        <title>De novo Genome Assembly of Clathrus columnatus (Basidiomycota, Fungi) Using Illumina and Nanopore Sequence Data.</title>
        <authorList>
            <person name="Ogiso-Tanaka E."/>
            <person name="Itagaki H."/>
            <person name="Hosoya T."/>
            <person name="Hosaka K."/>
        </authorList>
    </citation>
    <scope>NUCLEOTIDE SEQUENCE</scope>
    <source>
        <strain evidence="1">MO-923</strain>
    </source>
</reference>
<protein>
    <submittedName>
        <fullName evidence="1">Uncharacterized protein</fullName>
    </submittedName>
</protein>
<organism evidence="1 2">
    <name type="scientific">Clathrus columnatus</name>
    <dbReference type="NCBI Taxonomy" id="1419009"/>
    <lineage>
        <taxon>Eukaryota</taxon>
        <taxon>Fungi</taxon>
        <taxon>Dikarya</taxon>
        <taxon>Basidiomycota</taxon>
        <taxon>Agaricomycotina</taxon>
        <taxon>Agaricomycetes</taxon>
        <taxon>Phallomycetidae</taxon>
        <taxon>Phallales</taxon>
        <taxon>Clathraceae</taxon>
        <taxon>Clathrus</taxon>
    </lineage>
</organism>
<dbReference type="EMBL" id="BPWL01000009">
    <property type="protein sequence ID" value="GJJ13762.1"/>
    <property type="molecule type" value="Genomic_DNA"/>
</dbReference>
<keyword evidence="2" id="KW-1185">Reference proteome</keyword>